<keyword evidence="2" id="KW-1185">Reference proteome</keyword>
<organism evidence="1 2">
    <name type="scientific">Arthrobacter terricola</name>
    <dbReference type="NCBI Taxonomy" id="2547396"/>
    <lineage>
        <taxon>Bacteria</taxon>
        <taxon>Bacillati</taxon>
        <taxon>Actinomycetota</taxon>
        <taxon>Actinomycetes</taxon>
        <taxon>Micrococcales</taxon>
        <taxon>Micrococcaceae</taxon>
        <taxon>Arthrobacter</taxon>
    </lineage>
</organism>
<sequence>MNEITTFRLDIAISQAQIRDELLTDAVNRLIPAALERRYGILVTQHDASNYSLEIDPSVPCGTIHEKSHPES</sequence>
<protein>
    <submittedName>
        <fullName evidence="1">Uncharacterized protein</fullName>
    </submittedName>
</protein>
<comment type="caution">
    <text evidence="1">The sequence shown here is derived from an EMBL/GenBank/DDBJ whole genome shotgun (WGS) entry which is preliminary data.</text>
</comment>
<dbReference type="OrthoDB" id="4953016at2"/>
<accession>A0A4V2ZU00</accession>
<dbReference type="AlphaFoldDB" id="A0A4V2ZU00"/>
<gene>
    <name evidence="1" type="ORF">E1809_05800</name>
</gene>
<dbReference type="Proteomes" id="UP000295511">
    <property type="component" value="Unassembled WGS sequence"/>
</dbReference>
<name>A0A4V2ZU00_9MICC</name>
<evidence type="ECO:0000313" key="2">
    <source>
        <dbReference type="Proteomes" id="UP000295511"/>
    </source>
</evidence>
<reference evidence="1 2" key="1">
    <citation type="submission" date="2019-03" db="EMBL/GenBank/DDBJ databases">
        <title>Whole genome sequence of Arthrobacter sp JH1-1.</title>
        <authorList>
            <person name="Trinh H.N."/>
        </authorList>
    </citation>
    <scope>NUCLEOTIDE SEQUENCE [LARGE SCALE GENOMIC DNA]</scope>
    <source>
        <strain evidence="1 2">JH1-1</strain>
    </source>
</reference>
<proteinExistence type="predicted"/>
<dbReference type="RefSeq" id="WP_133203269.1">
    <property type="nucleotide sequence ID" value="NZ_SMRU01000005.1"/>
</dbReference>
<evidence type="ECO:0000313" key="1">
    <source>
        <dbReference type="EMBL" id="TDF99084.1"/>
    </source>
</evidence>
<dbReference type="EMBL" id="SMRU01000005">
    <property type="protein sequence ID" value="TDF99084.1"/>
    <property type="molecule type" value="Genomic_DNA"/>
</dbReference>